<dbReference type="RefSeq" id="XP_007874280.2">
    <property type="nucleotide sequence ID" value="XM_007876089.2"/>
</dbReference>
<dbReference type="GO" id="GO:0032979">
    <property type="term" value="P:protein insertion into mitochondrial inner membrane from matrix"/>
    <property type="evidence" value="ECO:0007669"/>
    <property type="project" value="InterPro"/>
</dbReference>
<accession>A0A0W4ZWW2</accession>
<keyword evidence="3" id="KW-0496">Mitochondrion</keyword>
<protein>
    <recommendedName>
        <fullName evidence="6">Tim44-like domain-containing protein</fullName>
    </recommendedName>
</protein>
<dbReference type="OMA" id="CAQADMQ"/>
<dbReference type="STRING" id="1069680.A0A0W4ZWW2"/>
<comment type="subcellular location">
    <subcellularLocation>
        <location evidence="1">Mitochondrion</location>
    </subcellularLocation>
</comment>
<dbReference type="InterPro" id="IPR051975">
    <property type="entry name" value="mtLSU_mL45"/>
</dbReference>
<dbReference type="VEuPathDB" id="FungiDB:PNEG_04324"/>
<dbReference type="PANTHER" id="PTHR28554">
    <property type="entry name" value="39S RIBOSOMAL PROTEIN L45, MITOCHONDRIAL"/>
    <property type="match status" value="1"/>
</dbReference>
<dbReference type="Proteomes" id="UP000011958">
    <property type="component" value="Unassembled WGS sequence"/>
</dbReference>
<evidence type="ECO:0000256" key="3">
    <source>
        <dbReference type="ARBA" id="ARBA00023128"/>
    </source>
</evidence>
<name>A0A0W4ZWW2_PNEMU</name>
<dbReference type="OrthoDB" id="19619at2759"/>
<evidence type="ECO:0000256" key="2">
    <source>
        <dbReference type="ARBA" id="ARBA00022946"/>
    </source>
</evidence>
<comment type="caution">
    <text evidence="4">The sequence shown here is derived from an EMBL/GenBank/DDBJ whole genome shotgun (WGS) entry which is preliminary data.</text>
</comment>
<dbReference type="Pfam" id="PF07961">
    <property type="entry name" value="MBA1"/>
    <property type="match status" value="1"/>
</dbReference>
<evidence type="ECO:0000313" key="4">
    <source>
        <dbReference type="EMBL" id="KTW32864.1"/>
    </source>
</evidence>
<dbReference type="InterPro" id="IPR024621">
    <property type="entry name" value="Mba1"/>
</dbReference>
<dbReference type="GeneID" id="19895979"/>
<reference evidence="5" key="1">
    <citation type="journal article" date="2016" name="Nat. Commun.">
        <title>Genome analysis of three Pneumocystis species reveals adaptation mechanisms to life exclusively in mammalian hosts.</title>
        <authorList>
            <person name="Ma L."/>
            <person name="Chen Z."/>
            <person name="Huang D.W."/>
            <person name="Kutty G."/>
            <person name="Ishihara M."/>
            <person name="Wang H."/>
            <person name="Abouelleil A."/>
            <person name="Bishop L."/>
            <person name="Davey E."/>
            <person name="Deng R."/>
            <person name="Deng X."/>
            <person name="Fan L."/>
            <person name="Fantoni G."/>
            <person name="Fitzgerald M."/>
            <person name="Gogineni E."/>
            <person name="Goldberg J.M."/>
            <person name="Handley G."/>
            <person name="Hu X."/>
            <person name="Huber C."/>
            <person name="Jiao X."/>
            <person name="Jones K."/>
            <person name="Levin J.Z."/>
            <person name="Liu Y."/>
            <person name="Macdonald P."/>
            <person name="Melnikov A."/>
            <person name="Raley C."/>
            <person name="Sassi M."/>
            <person name="Sherman B.T."/>
            <person name="Song X."/>
            <person name="Sykes S."/>
            <person name="Tran B."/>
            <person name="Walsh L."/>
            <person name="Xia Y."/>
            <person name="Yang J."/>
            <person name="Young S."/>
            <person name="Zeng Q."/>
            <person name="Zheng X."/>
            <person name="Stephens R."/>
            <person name="Nusbaum C."/>
            <person name="Birren B.W."/>
            <person name="Azadi P."/>
            <person name="Lempicki R.A."/>
            <person name="Cuomo C.A."/>
            <person name="Kovacs J.A."/>
        </authorList>
    </citation>
    <scope>NUCLEOTIDE SEQUENCE [LARGE SCALE GENOMIC DNA]</scope>
    <source>
        <strain evidence="5">B123</strain>
    </source>
</reference>
<evidence type="ECO:0000313" key="5">
    <source>
        <dbReference type="Proteomes" id="UP000011958"/>
    </source>
</evidence>
<dbReference type="GO" id="GO:0005743">
    <property type="term" value="C:mitochondrial inner membrane"/>
    <property type="evidence" value="ECO:0007669"/>
    <property type="project" value="InterPro"/>
</dbReference>
<gene>
    <name evidence="4" type="ORF">PNEG_04324</name>
</gene>
<dbReference type="AlphaFoldDB" id="A0A0W4ZWW2"/>
<feature type="non-terminal residue" evidence="4">
    <location>
        <position position="1"/>
    </location>
</feature>
<dbReference type="EMBL" id="AFWA02000013">
    <property type="protein sequence ID" value="KTW32864.1"/>
    <property type="molecule type" value="Genomic_DNA"/>
</dbReference>
<organism evidence="4 5">
    <name type="scientific">Pneumocystis murina (strain B123)</name>
    <name type="common">Mouse pneumocystis pneumonia agent</name>
    <name type="synonym">Pneumocystis carinii f. sp. muris</name>
    <dbReference type="NCBI Taxonomy" id="1069680"/>
    <lineage>
        <taxon>Eukaryota</taxon>
        <taxon>Fungi</taxon>
        <taxon>Dikarya</taxon>
        <taxon>Ascomycota</taxon>
        <taxon>Taphrinomycotina</taxon>
        <taxon>Pneumocystomycetes</taxon>
        <taxon>Pneumocystaceae</taxon>
        <taxon>Pneumocystis</taxon>
    </lineage>
</organism>
<sequence length="274" mass="32971">MVSKLYKRLNFWMKVGTGGSFRIYEDSVRLYMKKCIEMRFVFKRKIHRPLIQKHMMIPEDLGMLDVYIAPSRSCLPSFWKTPGQRIRLAWRWFYHQIMGWFQKKLFEERIRPVRIDFKQLQLTIGKFYEKVNQAYANGDIKEIDSICGKAYAKTLKSQIAKRPEALRFKWVLHRMIKPPKLVSFSQAQVEIDSNKYLAQAVYRIHSEQSLTIFSDGLKKEEFLKEFIEYYVFQYKTWVLPYKWYIWGKTVEASPDAIKVKLWKKDGKSVRTVRF</sequence>
<keyword evidence="2" id="KW-0809">Transit peptide</keyword>
<evidence type="ECO:0000256" key="1">
    <source>
        <dbReference type="ARBA" id="ARBA00004173"/>
    </source>
</evidence>
<evidence type="ECO:0008006" key="6">
    <source>
        <dbReference type="Google" id="ProtNLM"/>
    </source>
</evidence>
<dbReference type="PANTHER" id="PTHR28554:SF1">
    <property type="entry name" value="LARGE RIBOSOMAL SUBUNIT PROTEIN ML45"/>
    <property type="match status" value="1"/>
</dbReference>
<dbReference type="Gene3D" id="3.10.450.240">
    <property type="match status" value="1"/>
</dbReference>
<proteinExistence type="predicted"/>
<keyword evidence="5" id="KW-1185">Reference proteome</keyword>